<sequence length="417" mass="44195">MFSGCRLRYAVKVVSASLIESLPFTGGSKDAFAYRATLAFHLHRTTPSEPYGVACAFDVAGELTESCFLRSIAPTLAASSSVLSAVLHNGVPASEKALRVLSVDGEVNLSEERLMELMRKGRDTVFQCAVSAVAGGTAGDAADLHAAGAGVGLMHEVEAVAMKRPAKRGRKPKSAGGTPSAADRGDAADMEGEQRDADAVEEAGPKRRGRKPLTGVARRQLKRAQNRGQRVSMVGHEDYGSKASVGSVASADAAQAPEEGMKTLSPMAEARPLSKQRRRRRTKAEMAAARLRMAAEEAHTEPRPLGGESDIWFRRGPEAGVEGVDAPPAAPTPRGHPRRYKAAAATDEDDAAAVAPVKKKRGRKPRPVEETSEHRGPRTVEPATVFEDSKDAEVHVAVVQNAGRPGVEGTDEEDMAL</sequence>
<evidence type="ECO:0000313" key="3">
    <source>
        <dbReference type="Proteomes" id="UP000038009"/>
    </source>
</evidence>
<dbReference type="VEuPathDB" id="TriTrypDB:Lsey_0230_0070"/>
<dbReference type="OMA" id="QCFVRGM"/>
<feature type="region of interest" description="Disordered" evidence="1">
    <location>
        <begin position="269"/>
        <end position="383"/>
    </location>
</feature>
<dbReference type="AlphaFoldDB" id="A0A0N1IIK0"/>
<feature type="compositionally biased region" description="Basic residues" evidence="1">
    <location>
        <begin position="164"/>
        <end position="173"/>
    </location>
</feature>
<feature type="compositionally biased region" description="Basic and acidic residues" evidence="1">
    <location>
        <begin position="366"/>
        <end position="378"/>
    </location>
</feature>
<gene>
    <name evidence="2" type="ORF">ABL78_6139</name>
</gene>
<dbReference type="EMBL" id="LJSK01000230">
    <property type="protein sequence ID" value="KPI84811.1"/>
    <property type="molecule type" value="Genomic_DNA"/>
</dbReference>
<evidence type="ECO:0000313" key="2">
    <source>
        <dbReference type="EMBL" id="KPI84811.1"/>
    </source>
</evidence>
<comment type="caution">
    <text evidence="2">The sequence shown here is derived from an EMBL/GenBank/DDBJ whole genome shotgun (WGS) entry which is preliminary data.</text>
</comment>
<feature type="region of interest" description="Disordered" evidence="1">
    <location>
        <begin position="163"/>
        <end position="241"/>
    </location>
</feature>
<dbReference type="OrthoDB" id="266356at2759"/>
<name>A0A0N1IIK0_LEPSE</name>
<feature type="compositionally biased region" description="Basic and acidic residues" evidence="1">
    <location>
        <begin position="293"/>
        <end position="302"/>
    </location>
</feature>
<organism evidence="2 3">
    <name type="scientific">Leptomonas seymouri</name>
    <dbReference type="NCBI Taxonomy" id="5684"/>
    <lineage>
        <taxon>Eukaryota</taxon>
        <taxon>Discoba</taxon>
        <taxon>Euglenozoa</taxon>
        <taxon>Kinetoplastea</taxon>
        <taxon>Metakinetoplastina</taxon>
        <taxon>Trypanosomatida</taxon>
        <taxon>Trypanosomatidae</taxon>
        <taxon>Leishmaniinae</taxon>
        <taxon>Leptomonas</taxon>
    </lineage>
</organism>
<reference evidence="2 3" key="1">
    <citation type="journal article" date="2015" name="PLoS Pathog.">
        <title>Leptomonas seymouri: Adaptations to the Dixenous Life Cycle Analyzed by Genome Sequencing, Transcriptome Profiling and Co-infection with Leishmania donovani.</title>
        <authorList>
            <person name="Kraeva N."/>
            <person name="Butenko A."/>
            <person name="Hlavacova J."/>
            <person name="Kostygov A."/>
            <person name="Myskova J."/>
            <person name="Grybchuk D."/>
            <person name="Lestinova T."/>
            <person name="Votypka J."/>
            <person name="Volf P."/>
            <person name="Opperdoes F."/>
            <person name="Flegontov P."/>
            <person name="Lukes J."/>
            <person name="Yurchenko V."/>
        </authorList>
    </citation>
    <scope>NUCLEOTIDE SEQUENCE [LARGE SCALE GENOMIC DNA]</scope>
    <source>
        <strain evidence="2 3">ATCC 30220</strain>
    </source>
</reference>
<accession>A0A0N1IIK0</accession>
<keyword evidence="3" id="KW-1185">Reference proteome</keyword>
<dbReference type="Proteomes" id="UP000038009">
    <property type="component" value="Unassembled WGS sequence"/>
</dbReference>
<proteinExistence type="predicted"/>
<protein>
    <submittedName>
        <fullName evidence="2">Uncharacterized protein</fullName>
    </submittedName>
</protein>
<evidence type="ECO:0000256" key="1">
    <source>
        <dbReference type="SAM" id="MobiDB-lite"/>
    </source>
</evidence>
<feature type="compositionally biased region" description="Basic and acidic residues" evidence="1">
    <location>
        <begin position="183"/>
        <end position="198"/>
    </location>
</feature>